<gene>
    <name evidence="2" type="ORF">AB8Z38_15575</name>
</gene>
<feature type="compositionally biased region" description="Basic residues" evidence="1">
    <location>
        <begin position="82"/>
        <end position="91"/>
    </location>
</feature>
<evidence type="ECO:0000313" key="2">
    <source>
        <dbReference type="EMBL" id="XDV60623.1"/>
    </source>
</evidence>
<dbReference type="RefSeq" id="WP_369725975.1">
    <property type="nucleotide sequence ID" value="NZ_CP165734.1"/>
</dbReference>
<dbReference type="AlphaFoldDB" id="A0AB39XTY7"/>
<organism evidence="2">
    <name type="scientific">Bradyrhizobium sp. LLZ17</name>
    <dbReference type="NCBI Taxonomy" id="3239388"/>
    <lineage>
        <taxon>Bacteria</taxon>
        <taxon>Pseudomonadati</taxon>
        <taxon>Pseudomonadota</taxon>
        <taxon>Alphaproteobacteria</taxon>
        <taxon>Hyphomicrobiales</taxon>
        <taxon>Nitrobacteraceae</taxon>
        <taxon>Bradyrhizobium</taxon>
    </lineage>
</organism>
<reference evidence="2" key="1">
    <citation type="submission" date="2024-08" db="EMBL/GenBank/DDBJ databases">
        <authorList>
            <person name="Chaddad Z."/>
            <person name="Lamrabet M."/>
            <person name="Bouhnik O."/>
            <person name="Alami S."/>
            <person name="Wipf D."/>
            <person name="Courty P.E."/>
            <person name="Missbah El Idrissi M."/>
        </authorList>
    </citation>
    <scope>NUCLEOTIDE SEQUENCE</scope>
    <source>
        <strain evidence="2">LLZ17</strain>
    </source>
</reference>
<dbReference type="EMBL" id="CP165734">
    <property type="protein sequence ID" value="XDV60623.1"/>
    <property type="molecule type" value="Genomic_DNA"/>
</dbReference>
<proteinExistence type="predicted"/>
<evidence type="ECO:0000256" key="1">
    <source>
        <dbReference type="SAM" id="MobiDB-lite"/>
    </source>
</evidence>
<protein>
    <submittedName>
        <fullName evidence="2">Uncharacterized protein</fullName>
    </submittedName>
</protein>
<accession>A0AB39XTY7</accession>
<sequence>MRDERIDGLFGFTDQHRQLTRLPQIINGRHRFAIEEQALGSATGHQLSAVAVNAEKTSATEPRPSPGPRHHPASRAQAPDAHRKHRRVLSE</sequence>
<feature type="region of interest" description="Disordered" evidence="1">
    <location>
        <begin position="53"/>
        <end position="91"/>
    </location>
</feature>
<name>A0AB39XTY7_9BRAD</name>